<evidence type="ECO:0000256" key="1">
    <source>
        <dbReference type="SAM" id="MobiDB-lite"/>
    </source>
</evidence>
<evidence type="ECO:0000259" key="2">
    <source>
        <dbReference type="Pfam" id="PF02893"/>
    </source>
</evidence>
<dbReference type="KEGG" id="ddi:DDB_G0292900"/>
<organism evidence="3 4">
    <name type="scientific">Dictyostelium discoideum</name>
    <name type="common">Social amoeba</name>
    <dbReference type="NCBI Taxonomy" id="44689"/>
    <lineage>
        <taxon>Eukaryota</taxon>
        <taxon>Amoebozoa</taxon>
        <taxon>Evosea</taxon>
        <taxon>Eumycetozoa</taxon>
        <taxon>Dictyostelia</taxon>
        <taxon>Dictyosteliales</taxon>
        <taxon>Dictyosteliaceae</taxon>
        <taxon>Dictyostelium</taxon>
    </lineage>
</organism>
<dbReference type="InParanoid" id="Q54CJ2"/>
<dbReference type="InterPro" id="IPR011993">
    <property type="entry name" value="PH-like_dom_sf"/>
</dbReference>
<dbReference type="PaxDb" id="44689-DDB0191681"/>
<dbReference type="HOGENOM" id="CLU_547954_0_0_1"/>
<dbReference type="dictyBase" id="DDB_G0292900"/>
<feature type="domain" description="GRAM" evidence="2">
    <location>
        <begin position="183"/>
        <end position="282"/>
    </location>
</feature>
<name>Q54CJ2_DICDI</name>
<sequence length="498" mass="56290">MSVKSNSGVSVSGRSAISSSSTTKVLINNGKRGSDSSSVESYGSESDNDLLRKNLRLEESILYCEKCDFKNGGSFKSNYNMFGITQTAVVFFGSFSVKKKRKIVPFKNISNVEWLQDDSVRIELPIEKGKFKYYHINFKKSHKGSPFRLIESRWKSANIDPSRKLSTGEELYRNPSTSNLLRHFQTIPRDERLELSYRCRIKGVDQNYGVMFVTQTRILFLSIDTIFKSEEIKFERILSIDEPLPTKGKLKKSILITIGKGLVYCFSSFESKEESYDQIKYSWETFKKIEQNDQLQNKPTHSSYNSNHLQELQFKKQQQQLLLEQQKQQQHQHLIPNPLSGSQGIPPPNIQLSTDSNPLGYSQSLQNKSITYTTTSTNQQPSTSSSASSTYGSNGSLDSNNNNEYELLQIQSQQSDQQPSSASPHKLNVNDEIVLNGFSSVCLPVGGGGAGASQNLYRKVNGNESYSDRANKIFNKEPEGIIKQKIMKIKNRGCCFFF</sequence>
<dbReference type="OMA" id="KEYHCAL"/>
<feature type="compositionally biased region" description="Low complexity" evidence="1">
    <location>
        <begin position="1"/>
        <end position="21"/>
    </location>
</feature>
<reference evidence="3 4" key="1">
    <citation type="journal article" date="2005" name="Nature">
        <title>The genome of the social amoeba Dictyostelium discoideum.</title>
        <authorList>
            <consortium name="The Dictyostelium discoideum Sequencing Consortium"/>
            <person name="Eichinger L."/>
            <person name="Pachebat J.A."/>
            <person name="Glockner G."/>
            <person name="Rajandream M.A."/>
            <person name="Sucgang R."/>
            <person name="Berriman M."/>
            <person name="Song J."/>
            <person name="Olsen R."/>
            <person name="Szafranski K."/>
            <person name="Xu Q."/>
            <person name="Tunggal B."/>
            <person name="Kummerfeld S."/>
            <person name="Madera M."/>
            <person name="Konfortov B.A."/>
            <person name="Rivero F."/>
            <person name="Bankier A.T."/>
            <person name="Lehmann R."/>
            <person name="Hamlin N."/>
            <person name="Davies R."/>
            <person name="Gaudet P."/>
            <person name="Fey P."/>
            <person name="Pilcher K."/>
            <person name="Chen G."/>
            <person name="Saunders D."/>
            <person name="Sodergren E."/>
            <person name="Davis P."/>
            <person name="Kerhornou A."/>
            <person name="Nie X."/>
            <person name="Hall N."/>
            <person name="Anjard C."/>
            <person name="Hemphill L."/>
            <person name="Bason N."/>
            <person name="Farbrother P."/>
            <person name="Desany B."/>
            <person name="Just E."/>
            <person name="Morio T."/>
            <person name="Rost R."/>
            <person name="Churcher C."/>
            <person name="Cooper J."/>
            <person name="Haydock S."/>
            <person name="van Driessche N."/>
            <person name="Cronin A."/>
            <person name="Goodhead I."/>
            <person name="Muzny D."/>
            <person name="Mourier T."/>
            <person name="Pain A."/>
            <person name="Lu M."/>
            <person name="Harper D."/>
            <person name="Lindsay R."/>
            <person name="Hauser H."/>
            <person name="James K."/>
            <person name="Quiles M."/>
            <person name="Madan Babu M."/>
            <person name="Saito T."/>
            <person name="Buchrieser C."/>
            <person name="Wardroper A."/>
            <person name="Felder M."/>
            <person name="Thangavelu M."/>
            <person name="Johnson D."/>
            <person name="Knights A."/>
            <person name="Loulseged H."/>
            <person name="Mungall K."/>
            <person name="Oliver K."/>
            <person name="Price C."/>
            <person name="Quail M.A."/>
            <person name="Urushihara H."/>
            <person name="Hernandez J."/>
            <person name="Rabbinowitsch E."/>
            <person name="Steffen D."/>
            <person name="Sanders M."/>
            <person name="Ma J."/>
            <person name="Kohara Y."/>
            <person name="Sharp S."/>
            <person name="Simmonds M."/>
            <person name="Spiegler S."/>
            <person name="Tivey A."/>
            <person name="Sugano S."/>
            <person name="White B."/>
            <person name="Walker D."/>
            <person name="Woodward J."/>
            <person name="Winckler T."/>
            <person name="Tanaka Y."/>
            <person name="Shaulsky G."/>
            <person name="Schleicher M."/>
            <person name="Weinstock G."/>
            <person name="Rosenthal A."/>
            <person name="Cox E.C."/>
            <person name="Chisholm R.L."/>
            <person name="Gibbs R."/>
            <person name="Loomis W.F."/>
            <person name="Platzer M."/>
            <person name="Kay R.R."/>
            <person name="Williams J."/>
            <person name="Dear P.H."/>
            <person name="Noegel A.A."/>
            <person name="Barrell B."/>
            <person name="Kuspa A."/>
        </authorList>
    </citation>
    <scope>NUCLEOTIDE SEQUENCE [LARGE SCALE GENOMIC DNA]</scope>
    <source>
        <strain evidence="3 4">AX4</strain>
    </source>
</reference>
<feature type="compositionally biased region" description="Polar residues" evidence="1">
    <location>
        <begin position="350"/>
        <end position="368"/>
    </location>
</feature>
<dbReference type="InterPro" id="IPR004182">
    <property type="entry name" value="GRAM"/>
</dbReference>
<evidence type="ECO:0000313" key="3">
    <source>
        <dbReference type="EMBL" id="EAL60999.1"/>
    </source>
</evidence>
<feature type="region of interest" description="Disordered" evidence="1">
    <location>
        <begin position="321"/>
        <end position="401"/>
    </location>
</feature>
<dbReference type="VEuPathDB" id="AmoebaDB:DDB_G0292900"/>
<dbReference type="Proteomes" id="UP000002195">
    <property type="component" value="Unassembled WGS sequence"/>
</dbReference>
<feature type="compositionally biased region" description="Low complexity" evidence="1">
    <location>
        <begin position="321"/>
        <end position="334"/>
    </location>
</feature>
<feature type="compositionally biased region" description="Low complexity" evidence="1">
    <location>
        <begin position="35"/>
        <end position="45"/>
    </location>
</feature>
<dbReference type="GO" id="GO:0004722">
    <property type="term" value="F:protein serine/threonine phosphatase activity"/>
    <property type="evidence" value="ECO:0000318"/>
    <property type="project" value="GO_Central"/>
</dbReference>
<dbReference type="EMBL" id="AAFI02000197">
    <property type="protein sequence ID" value="EAL60999.1"/>
    <property type="molecule type" value="Genomic_DNA"/>
</dbReference>
<evidence type="ECO:0000313" key="4">
    <source>
        <dbReference type="Proteomes" id="UP000002195"/>
    </source>
</evidence>
<comment type="caution">
    <text evidence="3">The sequence shown here is derived from an EMBL/GenBank/DDBJ whole genome shotgun (WGS) entry which is preliminary data.</text>
</comment>
<protein>
    <recommendedName>
        <fullName evidence="2">GRAM domain-containing protein</fullName>
    </recommendedName>
</protein>
<dbReference type="GeneID" id="8628943"/>
<dbReference type="AlphaFoldDB" id="Q54CJ2"/>
<feature type="region of interest" description="Disordered" evidence="1">
    <location>
        <begin position="1"/>
        <end position="46"/>
    </location>
</feature>
<dbReference type="FunCoup" id="Q54CJ2">
    <property type="interactions" value="171"/>
</dbReference>
<feature type="compositionally biased region" description="Low complexity" evidence="1">
    <location>
        <begin position="369"/>
        <end position="401"/>
    </location>
</feature>
<dbReference type="Pfam" id="PF02893">
    <property type="entry name" value="GRAM"/>
    <property type="match status" value="1"/>
</dbReference>
<keyword evidence="4" id="KW-1185">Reference proteome</keyword>
<proteinExistence type="predicted"/>
<dbReference type="Gene3D" id="2.30.29.30">
    <property type="entry name" value="Pleckstrin-homology domain (PH domain)/Phosphotyrosine-binding domain (PTB)"/>
    <property type="match status" value="1"/>
</dbReference>
<accession>Q54CJ2</accession>
<gene>
    <name evidence="3" type="ORF">DDB_G0292900</name>
</gene>
<dbReference type="RefSeq" id="XP_629424.1">
    <property type="nucleotide sequence ID" value="XM_629422.1"/>
</dbReference>